<dbReference type="EMBL" id="CP013188">
    <property type="protein sequence ID" value="ALO43931.1"/>
    <property type="molecule type" value="Genomic_DNA"/>
</dbReference>
<protein>
    <submittedName>
        <fullName evidence="2">Uncharacterized protein</fullName>
    </submittedName>
</protein>
<evidence type="ECO:0000313" key="3">
    <source>
        <dbReference type="Proteomes" id="UP000061457"/>
    </source>
</evidence>
<feature type="transmembrane region" description="Helical" evidence="1">
    <location>
        <begin position="51"/>
        <end position="74"/>
    </location>
</feature>
<feature type="transmembrane region" description="Helical" evidence="1">
    <location>
        <begin position="86"/>
        <end position="105"/>
    </location>
</feature>
<evidence type="ECO:0000256" key="1">
    <source>
        <dbReference type="SAM" id="Phobius"/>
    </source>
</evidence>
<name>A0A0S2K6E5_9GAMM</name>
<dbReference type="Proteomes" id="UP000061457">
    <property type="component" value="Chromosome II"/>
</dbReference>
<keyword evidence="1" id="KW-0812">Transmembrane</keyword>
<organism evidence="2 3">
    <name type="scientific">Pseudoalteromonas phenolica</name>
    <dbReference type="NCBI Taxonomy" id="161398"/>
    <lineage>
        <taxon>Bacteria</taxon>
        <taxon>Pseudomonadati</taxon>
        <taxon>Pseudomonadota</taxon>
        <taxon>Gammaproteobacteria</taxon>
        <taxon>Alteromonadales</taxon>
        <taxon>Pseudoalteromonadaceae</taxon>
        <taxon>Pseudoalteromonas</taxon>
    </lineage>
</organism>
<keyword evidence="1" id="KW-1133">Transmembrane helix</keyword>
<keyword evidence="1" id="KW-0472">Membrane</keyword>
<proteinExistence type="predicted"/>
<dbReference type="KEGG" id="pphe:PP2015_3456"/>
<dbReference type="PATRIC" id="fig|161398.10.peg.3522"/>
<sequence length="108" mass="11924">MEVIIEVRQKSVSIKQILMVVVSIICMALTAYITSLYMVDFDRFNLQANEKLAFVIGSALALPLASLIISQSLIEYRGLKNAIKAVFYSSVLVLAAQTPVVFQLISKV</sequence>
<reference evidence="2 3" key="1">
    <citation type="submission" date="2015-11" db="EMBL/GenBank/DDBJ databases">
        <authorList>
            <person name="Zhang Y."/>
            <person name="Guo Z."/>
        </authorList>
    </citation>
    <scope>NUCLEOTIDE SEQUENCE [LARGE SCALE GENOMIC DNA]</scope>
    <source>
        <strain evidence="2 3">KCTC 12086</strain>
    </source>
</reference>
<accession>A0A0S2K6E5</accession>
<dbReference type="AlphaFoldDB" id="A0A0S2K6E5"/>
<evidence type="ECO:0000313" key="2">
    <source>
        <dbReference type="EMBL" id="ALO43931.1"/>
    </source>
</evidence>
<feature type="transmembrane region" description="Helical" evidence="1">
    <location>
        <begin position="17"/>
        <end position="39"/>
    </location>
</feature>
<dbReference type="OrthoDB" id="9803470at2"/>
<keyword evidence="3" id="KW-1185">Reference proteome</keyword>
<gene>
    <name evidence="2" type="ORF">PP2015_3456</name>
</gene>
<dbReference type="RefSeq" id="WP_058031762.1">
    <property type="nucleotide sequence ID" value="NZ_CP013188.1"/>
</dbReference>